<dbReference type="GO" id="GO:0008254">
    <property type="term" value="F:3'-nucleotidase activity"/>
    <property type="evidence" value="ECO:0007669"/>
    <property type="project" value="TreeGrafter"/>
</dbReference>
<evidence type="ECO:0000256" key="9">
    <source>
        <dbReference type="HAMAP-Rule" id="MF_00060"/>
    </source>
</evidence>
<dbReference type="PATRIC" id="fig|1286171.3.peg.1213"/>
<dbReference type="NCBIfam" id="TIGR00087">
    <property type="entry name" value="surE"/>
    <property type="match status" value="1"/>
</dbReference>
<keyword evidence="7 9" id="KW-0547">Nucleotide-binding</keyword>
<sequence length="254" mass="28157">MNILVTNDDGIYSKGIYELCNAIKDIARVYVVAPDSEKSAVGHAITMHNPLKIKKINFHGIDSIDAYAVSGTPADCVKLGIEALLRDIEIDLVLSGINNGSNLGSDVIYSGTVSAALEAYMLDKSSIAISYDANGDSSHEYKIAANYMADFIKGNYMENDDLQSSVLNINFPNMHGRDPLGYRSTRLGIRRYENSFEERKDPRGNIYYWMGGSIKKMHQEPDSDISAIEEGYISITPLQFDLTNYDKLKGMSKL</sequence>
<dbReference type="NCBIfam" id="NF001490">
    <property type="entry name" value="PRK00346.1-4"/>
    <property type="match status" value="1"/>
</dbReference>
<evidence type="ECO:0000256" key="7">
    <source>
        <dbReference type="ARBA" id="ARBA00022741"/>
    </source>
</evidence>
<gene>
    <name evidence="9 11" type="primary">surE</name>
    <name evidence="11" type="ORF">EAL2_c12640</name>
</gene>
<dbReference type="Pfam" id="PF01975">
    <property type="entry name" value="SurE"/>
    <property type="match status" value="1"/>
</dbReference>
<dbReference type="EMBL" id="CP007452">
    <property type="protein sequence ID" value="AHM56559.1"/>
    <property type="molecule type" value="Genomic_DNA"/>
</dbReference>
<dbReference type="HOGENOM" id="CLU_045192_1_2_9"/>
<dbReference type="RefSeq" id="WP_025435551.1">
    <property type="nucleotide sequence ID" value="NZ_CP007452.1"/>
</dbReference>
<evidence type="ECO:0000313" key="11">
    <source>
        <dbReference type="EMBL" id="AHM56559.1"/>
    </source>
</evidence>
<keyword evidence="8 9" id="KW-0378">Hydrolase</keyword>
<comment type="similarity">
    <text evidence="4 9">Belongs to the SurE nucleotidase family.</text>
</comment>
<dbReference type="Gene3D" id="3.40.1210.10">
    <property type="entry name" value="Survival protein SurE-like phosphatase/nucleotidase"/>
    <property type="match status" value="1"/>
</dbReference>
<comment type="subcellular location">
    <subcellularLocation>
        <location evidence="3 9">Cytoplasm</location>
    </subcellularLocation>
</comment>
<dbReference type="GO" id="GO:0000166">
    <property type="term" value="F:nucleotide binding"/>
    <property type="evidence" value="ECO:0007669"/>
    <property type="project" value="UniProtKB-KW"/>
</dbReference>
<dbReference type="KEGG" id="eac:EAL2_c12640"/>
<dbReference type="PANTHER" id="PTHR30457:SF12">
    <property type="entry name" value="5'_3'-NUCLEOTIDASE SURE"/>
    <property type="match status" value="1"/>
</dbReference>
<evidence type="ECO:0000256" key="5">
    <source>
        <dbReference type="ARBA" id="ARBA00022490"/>
    </source>
</evidence>
<comment type="catalytic activity">
    <reaction evidence="1 9">
        <text>a ribonucleoside 5'-phosphate + H2O = a ribonucleoside + phosphate</text>
        <dbReference type="Rhea" id="RHEA:12484"/>
        <dbReference type="ChEBI" id="CHEBI:15377"/>
        <dbReference type="ChEBI" id="CHEBI:18254"/>
        <dbReference type="ChEBI" id="CHEBI:43474"/>
        <dbReference type="ChEBI" id="CHEBI:58043"/>
        <dbReference type="EC" id="3.1.3.5"/>
    </reaction>
</comment>
<dbReference type="HAMAP" id="MF_00060">
    <property type="entry name" value="SurE"/>
    <property type="match status" value="1"/>
</dbReference>
<evidence type="ECO:0000259" key="10">
    <source>
        <dbReference type="Pfam" id="PF01975"/>
    </source>
</evidence>
<dbReference type="STRING" id="1286171.EAL2_c12640"/>
<dbReference type="PANTHER" id="PTHR30457">
    <property type="entry name" value="5'-NUCLEOTIDASE SURE"/>
    <property type="match status" value="1"/>
</dbReference>
<feature type="domain" description="Survival protein SurE-like phosphatase/nucleotidase" evidence="10">
    <location>
        <begin position="3"/>
        <end position="193"/>
    </location>
</feature>
<feature type="binding site" evidence="9">
    <location>
        <position position="8"/>
    </location>
    <ligand>
        <name>a divalent metal cation</name>
        <dbReference type="ChEBI" id="CHEBI:60240"/>
    </ligand>
</feature>
<evidence type="ECO:0000256" key="1">
    <source>
        <dbReference type="ARBA" id="ARBA00000815"/>
    </source>
</evidence>
<evidence type="ECO:0000256" key="6">
    <source>
        <dbReference type="ARBA" id="ARBA00022723"/>
    </source>
</evidence>
<protein>
    <recommendedName>
        <fullName evidence="9">5'-nucleotidase SurE</fullName>
        <ecNumber evidence="9">3.1.3.5</ecNumber>
    </recommendedName>
    <alternativeName>
        <fullName evidence="9">Nucleoside 5'-monophosphate phosphohydrolase</fullName>
    </alternativeName>
</protein>
<dbReference type="SUPFAM" id="SSF64167">
    <property type="entry name" value="SurE-like"/>
    <property type="match status" value="1"/>
</dbReference>
<dbReference type="GO" id="GO:0004309">
    <property type="term" value="F:exopolyphosphatase activity"/>
    <property type="evidence" value="ECO:0007669"/>
    <property type="project" value="TreeGrafter"/>
</dbReference>
<feature type="binding site" evidence="9">
    <location>
        <position position="98"/>
    </location>
    <ligand>
        <name>a divalent metal cation</name>
        <dbReference type="ChEBI" id="CHEBI:60240"/>
    </ligand>
</feature>
<dbReference type="Proteomes" id="UP000019591">
    <property type="component" value="Chromosome"/>
</dbReference>
<dbReference type="AlphaFoldDB" id="W8T477"/>
<evidence type="ECO:0000256" key="3">
    <source>
        <dbReference type="ARBA" id="ARBA00004496"/>
    </source>
</evidence>
<keyword evidence="5 9" id="KW-0963">Cytoplasm</keyword>
<dbReference type="InterPro" id="IPR036523">
    <property type="entry name" value="SurE-like_sf"/>
</dbReference>
<dbReference type="GO" id="GO:0005737">
    <property type="term" value="C:cytoplasm"/>
    <property type="evidence" value="ECO:0007669"/>
    <property type="project" value="UniProtKB-SubCell"/>
</dbReference>
<evidence type="ECO:0000256" key="4">
    <source>
        <dbReference type="ARBA" id="ARBA00011062"/>
    </source>
</evidence>
<keyword evidence="6 9" id="KW-0479">Metal-binding</keyword>
<accession>W8T477</accession>
<dbReference type="FunFam" id="3.40.1210.10:FF:000001">
    <property type="entry name" value="5'/3'-nucleotidase SurE"/>
    <property type="match status" value="1"/>
</dbReference>
<dbReference type="OrthoDB" id="9780815at2"/>
<keyword evidence="12" id="KW-1185">Reference proteome</keyword>
<evidence type="ECO:0000256" key="8">
    <source>
        <dbReference type="ARBA" id="ARBA00022801"/>
    </source>
</evidence>
<feature type="binding site" evidence="9">
    <location>
        <position position="9"/>
    </location>
    <ligand>
        <name>a divalent metal cation</name>
        <dbReference type="ChEBI" id="CHEBI:60240"/>
    </ligand>
</feature>
<reference evidence="11 12" key="1">
    <citation type="journal article" date="2014" name="Genome Announc.">
        <title>Complete Genome Sequence of Amino Acid-Utilizing Eubacterium acidaminophilum al-2 (DSM 3953).</title>
        <authorList>
            <person name="Poehlein A."/>
            <person name="Andreesen J.R."/>
            <person name="Daniel R."/>
        </authorList>
    </citation>
    <scope>NUCLEOTIDE SEQUENCE [LARGE SCALE GENOMIC DNA]</scope>
    <source>
        <strain evidence="11 12">DSM 3953</strain>
    </source>
</reference>
<feature type="binding site" evidence="9">
    <location>
        <position position="39"/>
    </location>
    <ligand>
        <name>a divalent metal cation</name>
        <dbReference type="ChEBI" id="CHEBI:60240"/>
    </ligand>
</feature>
<dbReference type="InterPro" id="IPR002828">
    <property type="entry name" value="SurE-like_Pase/nucleotidase"/>
</dbReference>
<dbReference type="eggNOG" id="COG0496">
    <property type="taxonomic scope" value="Bacteria"/>
</dbReference>
<dbReference type="GO" id="GO:0046872">
    <property type="term" value="F:metal ion binding"/>
    <property type="evidence" value="ECO:0007669"/>
    <property type="project" value="UniProtKB-UniRule"/>
</dbReference>
<organism evidence="11 12">
    <name type="scientific">Peptoclostridium acidaminophilum DSM 3953</name>
    <dbReference type="NCBI Taxonomy" id="1286171"/>
    <lineage>
        <taxon>Bacteria</taxon>
        <taxon>Bacillati</taxon>
        <taxon>Bacillota</taxon>
        <taxon>Clostridia</taxon>
        <taxon>Peptostreptococcales</taxon>
        <taxon>Peptoclostridiaceae</taxon>
        <taxon>Peptoclostridium</taxon>
    </lineage>
</organism>
<dbReference type="EC" id="3.1.3.5" evidence="9"/>
<name>W8T477_PEPAC</name>
<dbReference type="GO" id="GO:0008253">
    <property type="term" value="F:5'-nucleotidase activity"/>
    <property type="evidence" value="ECO:0007669"/>
    <property type="project" value="UniProtKB-UniRule"/>
</dbReference>
<proteinExistence type="inferred from homology"/>
<comment type="function">
    <text evidence="9">Nucleotidase that shows phosphatase activity on nucleoside 5'-monophosphates.</text>
</comment>
<dbReference type="InterPro" id="IPR030048">
    <property type="entry name" value="SurE"/>
</dbReference>
<comment type="cofactor">
    <cofactor evidence="9">
        <name>a divalent metal cation</name>
        <dbReference type="ChEBI" id="CHEBI:60240"/>
    </cofactor>
    <text evidence="9">Binds 1 divalent metal cation per subunit.</text>
</comment>
<comment type="cofactor">
    <cofactor evidence="2">
        <name>Mg(2+)</name>
        <dbReference type="ChEBI" id="CHEBI:18420"/>
    </cofactor>
</comment>
<evidence type="ECO:0000256" key="2">
    <source>
        <dbReference type="ARBA" id="ARBA00001946"/>
    </source>
</evidence>
<evidence type="ECO:0000313" key="12">
    <source>
        <dbReference type="Proteomes" id="UP000019591"/>
    </source>
</evidence>